<evidence type="ECO:0000256" key="5">
    <source>
        <dbReference type="ARBA" id="ARBA00022989"/>
    </source>
</evidence>
<feature type="transmembrane region" description="Helical" evidence="7">
    <location>
        <begin position="57"/>
        <end position="76"/>
    </location>
</feature>
<proteinExistence type="predicted"/>
<dbReference type="InterPro" id="IPR000326">
    <property type="entry name" value="PAP2/HPO"/>
</dbReference>
<evidence type="ECO:0000256" key="1">
    <source>
        <dbReference type="ARBA" id="ARBA00004651"/>
    </source>
</evidence>
<dbReference type="GO" id="GO:0016787">
    <property type="term" value="F:hydrolase activity"/>
    <property type="evidence" value="ECO:0007669"/>
    <property type="project" value="UniProtKB-KW"/>
</dbReference>
<dbReference type="PANTHER" id="PTHR14969">
    <property type="entry name" value="SPHINGOSINE-1-PHOSPHATE PHOSPHOHYDROLASE"/>
    <property type="match status" value="1"/>
</dbReference>
<feature type="domain" description="Phosphatidic acid phosphatase type 2/haloperoxidase" evidence="8">
    <location>
        <begin position="60"/>
        <end position="168"/>
    </location>
</feature>
<dbReference type="EMBL" id="QPJW01000002">
    <property type="protein sequence ID" value="RCX21522.1"/>
    <property type="molecule type" value="Genomic_DNA"/>
</dbReference>
<organism evidence="9 10">
    <name type="scientific">Fontibacillus phaseoli</name>
    <dbReference type="NCBI Taxonomy" id="1416533"/>
    <lineage>
        <taxon>Bacteria</taxon>
        <taxon>Bacillati</taxon>
        <taxon>Bacillota</taxon>
        <taxon>Bacilli</taxon>
        <taxon>Bacillales</taxon>
        <taxon>Paenibacillaceae</taxon>
        <taxon>Fontibacillus</taxon>
    </lineage>
</organism>
<evidence type="ECO:0000313" key="10">
    <source>
        <dbReference type="Proteomes" id="UP000253090"/>
    </source>
</evidence>
<comment type="subcellular location">
    <subcellularLocation>
        <location evidence="1">Cell membrane</location>
        <topology evidence="1">Multi-pass membrane protein</topology>
    </subcellularLocation>
</comment>
<dbReference type="Gene3D" id="1.20.144.10">
    <property type="entry name" value="Phosphatidic acid phosphatase type 2/haloperoxidase"/>
    <property type="match status" value="1"/>
</dbReference>
<name>A0A369BIU8_9BACL</name>
<evidence type="ECO:0000256" key="4">
    <source>
        <dbReference type="ARBA" id="ARBA00022801"/>
    </source>
</evidence>
<comment type="caution">
    <text evidence="9">The sequence shown here is derived from an EMBL/GenBank/DDBJ whole genome shotgun (WGS) entry which is preliminary data.</text>
</comment>
<dbReference type="InterPro" id="IPR036938">
    <property type="entry name" value="PAP2/HPO_sf"/>
</dbReference>
<keyword evidence="4" id="KW-0378">Hydrolase</keyword>
<evidence type="ECO:0000256" key="6">
    <source>
        <dbReference type="ARBA" id="ARBA00023136"/>
    </source>
</evidence>
<accession>A0A369BIU8</accession>
<keyword evidence="2" id="KW-1003">Cell membrane</keyword>
<evidence type="ECO:0000256" key="7">
    <source>
        <dbReference type="SAM" id="Phobius"/>
    </source>
</evidence>
<feature type="transmembrane region" description="Helical" evidence="7">
    <location>
        <begin position="127"/>
        <end position="145"/>
    </location>
</feature>
<dbReference type="SUPFAM" id="SSF48317">
    <property type="entry name" value="Acid phosphatase/Vanadium-dependent haloperoxidase"/>
    <property type="match status" value="1"/>
</dbReference>
<gene>
    <name evidence="9" type="ORF">DFP94_102275</name>
</gene>
<dbReference type="Proteomes" id="UP000253090">
    <property type="component" value="Unassembled WGS sequence"/>
</dbReference>
<evidence type="ECO:0000256" key="3">
    <source>
        <dbReference type="ARBA" id="ARBA00022692"/>
    </source>
</evidence>
<protein>
    <submittedName>
        <fullName evidence="9">Undecaprenyl-diphosphatase</fullName>
    </submittedName>
</protein>
<dbReference type="Pfam" id="PF01569">
    <property type="entry name" value="PAP2"/>
    <property type="match status" value="1"/>
</dbReference>
<reference evidence="9 10" key="1">
    <citation type="submission" date="2018-07" db="EMBL/GenBank/DDBJ databases">
        <title>Genomic Encyclopedia of Type Strains, Phase III (KMG-III): the genomes of soil and plant-associated and newly described type strains.</title>
        <authorList>
            <person name="Whitman W."/>
        </authorList>
    </citation>
    <scope>NUCLEOTIDE SEQUENCE [LARGE SCALE GENOMIC DNA]</scope>
    <source>
        <strain evidence="9 10">CECT 8333</strain>
    </source>
</reference>
<dbReference type="OrthoDB" id="9789113at2"/>
<keyword evidence="6 7" id="KW-0472">Membrane</keyword>
<dbReference type="PANTHER" id="PTHR14969:SF62">
    <property type="entry name" value="DECAPRENYLPHOSPHORYL-5-PHOSPHORIBOSE PHOSPHATASE RV3807C-RELATED"/>
    <property type="match status" value="1"/>
</dbReference>
<evidence type="ECO:0000256" key="2">
    <source>
        <dbReference type="ARBA" id="ARBA00022475"/>
    </source>
</evidence>
<feature type="transmembrane region" description="Helical" evidence="7">
    <location>
        <begin position="152"/>
        <end position="171"/>
    </location>
</feature>
<dbReference type="GO" id="GO:0005886">
    <property type="term" value="C:plasma membrane"/>
    <property type="evidence" value="ECO:0007669"/>
    <property type="project" value="UniProtKB-SubCell"/>
</dbReference>
<keyword evidence="5 7" id="KW-1133">Transmembrane helix</keyword>
<evidence type="ECO:0000313" key="9">
    <source>
        <dbReference type="EMBL" id="RCX21522.1"/>
    </source>
</evidence>
<keyword evidence="10" id="KW-1185">Reference proteome</keyword>
<sequence length="173" mass="19496">MQWIRRIDQTMFFWFNQRLSSRALDRLFGWITHLGGALFTIICAVSLAWFAEGEFGKIGLQSLIALAVSHIVAILIKRKVRRDRPFRKLEQVKVGKFPLKDYSFPSGHTTAIFALVTPFVLASSPEIRLVLIGLALLVAISRVYWGYHYPIDCAAGGMVGFLTAVLVVLFIHC</sequence>
<evidence type="ECO:0000259" key="8">
    <source>
        <dbReference type="SMART" id="SM00014"/>
    </source>
</evidence>
<feature type="transmembrane region" description="Helical" evidence="7">
    <location>
        <begin position="27"/>
        <end position="51"/>
    </location>
</feature>
<dbReference type="SMART" id="SM00014">
    <property type="entry name" value="acidPPc"/>
    <property type="match status" value="1"/>
</dbReference>
<keyword evidence="3 7" id="KW-0812">Transmembrane</keyword>
<dbReference type="AlphaFoldDB" id="A0A369BIU8"/>